<feature type="domain" description="Treble clef zinc finger" evidence="1">
    <location>
        <begin position="330"/>
        <end position="372"/>
    </location>
</feature>
<reference evidence="2" key="1">
    <citation type="journal article" date="2012" name="Proc. Natl. Acad. Sci. U.S.A.">
        <title>Antigenic diversity is generated by distinct evolutionary mechanisms in African trypanosome species.</title>
        <authorList>
            <person name="Jackson A.P."/>
            <person name="Berry A."/>
            <person name="Aslett M."/>
            <person name="Allison H.C."/>
            <person name="Burton P."/>
            <person name="Vavrova-Anderson J."/>
            <person name="Brown R."/>
            <person name="Browne H."/>
            <person name="Corton N."/>
            <person name="Hauser H."/>
            <person name="Gamble J."/>
            <person name="Gilderthorp R."/>
            <person name="Marcello L."/>
            <person name="McQuillan J."/>
            <person name="Otto T.D."/>
            <person name="Quail M.A."/>
            <person name="Sanders M.J."/>
            <person name="van Tonder A."/>
            <person name="Ginger M.L."/>
            <person name="Field M.C."/>
            <person name="Barry J.D."/>
            <person name="Hertz-Fowler C."/>
            <person name="Berriman M."/>
        </authorList>
    </citation>
    <scope>NUCLEOTIDE SEQUENCE</scope>
    <source>
        <strain evidence="2">IL3000</strain>
    </source>
</reference>
<evidence type="ECO:0000313" key="2">
    <source>
        <dbReference type="EMBL" id="CCC91658.1"/>
    </source>
</evidence>
<organism evidence="2">
    <name type="scientific">Trypanosoma congolense (strain IL3000)</name>
    <dbReference type="NCBI Taxonomy" id="1068625"/>
    <lineage>
        <taxon>Eukaryota</taxon>
        <taxon>Discoba</taxon>
        <taxon>Euglenozoa</taxon>
        <taxon>Kinetoplastea</taxon>
        <taxon>Metakinetoplastina</taxon>
        <taxon>Trypanosomatida</taxon>
        <taxon>Trypanosomatidae</taxon>
        <taxon>Trypanosoma</taxon>
        <taxon>Nannomonas</taxon>
    </lineage>
</organism>
<sequence>MRICKGSWPRGAEHCTGIYRNSSFRTHRTLLPTTTDATASRALSWATCPLRKQRPALPNAVFQLEALPVSLQREFDYEENARNLTHMIGRSLHTLHNLNDSAAAGDYDHGEGSIIKVLPSWVHLVSWCCVACGCKWAARPANRVDPQVAAFYGCPRCNPSRSGALSLQSAQPSLDTPSCSQMQRFAEVYPLLAGQWDACRNSVVHNKVLFESVADVPLPCSSVVWWICPHCEKSWEESVDSRIQRFDQNKGKENSEHGSSEVNASLCPSCEGRGALLCASGPSGSAATANVKAVSKRRGKGRATKCSELKRFLKDDSILLSEAQLHAYDDPATITLRSNKLLCWKCRWCAYEFVASVADRFLRYKRCPQCTGAKRTPLNLLSIQRPDVLREIASTVPKSKLLKATVHDDTVMPFVCRTCLSTYRMPIRLRCLLPEGLAACPKCVWNKSKFALEVAALSAEGGGCSARPQRKKRRSKDSRILALNELRQRDNGLLN</sequence>
<dbReference type="PANTHER" id="PTHR37317">
    <property type="entry name" value="BLR8090 PROTEIN"/>
    <property type="match status" value="1"/>
</dbReference>
<dbReference type="Pfam" id="PF14311">
    <property type="entry name" value="DUF4379"/>
    <property type="match status" value="1"/>
</dbReference>
<evidence type="ECO:0000259" key="1">
    <source>
        <dbReference type="Pfam" id="PF14311"/>
    </source>
</evidence>
<dbReference type="AlphaFoldDB" id="G0UQJ7"/>
<protein>
    <recommendedName>
        <fullName evidence="1">Treble clef zinc finger domain-containing protein</fullName>
    </recommendedName>
</protein>
<proteinExistence type="predicted"/>
<accession>G0UQJ7</accession>
<name>G0UQJ7_TRYCI</name>
<gene>
    <name evidence="2" type="ORF">TCIL3000_7_4720</name>
</gene>
<dbReference type="PANTHER" id="PTHR37317:SF5">
    <property type="entry name" value="ZINC-RIBBON DOMAIN-CONTAINING PROTEIN-RELATED"/>
    <property type="match status" value="1"/>
</dbReference>
<dbReference type="VEuPathDB" id="TriTrypDB:TcIL3000_7_4720"/>
<dbReference type="InterPro" id="IPR025487">
    <property type="entry name" value="DUF4379"/>
</dbReference>
<dbReference type="EMBL" id="HE575320">
    <property type="protein sequence ID" value="CCC91658.1"/>
    <property type="molecule type" value="Genomic_DNA"/>
</dbReference>